<evidence type="ECO:0000313" key="3">
    <source>
        <dbReference type="Proteomes" id="UP000198520"/>
    </source>
</evidence>
<reference evidence="3" key="1">
    <citation type="submission" date="2016-10" db="EMBL/GenBank/DDBJ databases">
        <authorList>
            <person name="Varghese N."/>
            <person name="Submissions S."/>
        </authorList>
    </citation>
    <scope>NUCLEOTIDE SEQUENCE [LARGE SCALE GENOMIC DNA]</scope>
    <source>
        <strain evidence="3">DSM 19083</strain>
    </source>
</reference>
<dbReference type="STRING" id="285351.SAMN04488035_0467"/>
<accession>A0A1I2DB42</accession>
<proteinExistence type="predicted"/>
<feature type="chain" id="PRO_5039553218" evidence="1">
    <location>
        <begin position="22"/>
        <end position="187"/>
    </location>
</feature>
<name>A0A1I2DB42_9MICO</name>
<dbReference type="EMBL" id="FONZ01000001">
    <property type="protein sequence ID" value="SFE77190.1"/>
    <property type="molecule type" value="Genomic_DNA"/>
</dbReference>
<keyword evidence="1" id="KW-0732">Signal</keyword>
<dbReference type="Proteomes" id="UP000198520">
    <property type="component" value="Unassembled WGS sequence"/>
</dbReference>
<dbReference type="OrthoDB" id="5144327at2"/>
<keyword evidence="3" id="KW-1185">Reference proteome</keyword>
<dbReference type="AlphaFoldDB" id="A0A1I2DB42"/>
<organism evidence="2 3">
    <name type="scientific">Flavimobilis marinus</name>
    <dbReference type="NCBI Taxonomy" id="285351"/>
    <lineage>
        <taxon>Bacteria</taxon>
        <taxon>Bacillati</taxon>
        <taxon>Actinomycetota</taxon>
        <taxon>Actinomycetes</taxon>
        <taxon>Micrococcales</taxon>
        <taxon>Jonesiaceae</taxon>
        <taxon>Flavimobilis</taxon>
    </lineage>
</organism>
<evidence type="ECO:0000313" key="2">
    <source>
        <dbReference type="EMBL" id="SFE77190.1"/>
    </source>
</evidence>
<protein>
    <submittedName>
        <fullName evidence="2">Uncharacterized protein</fullName>
    </submittedName>
</protein>
<gene>
    <name evidence="2" type="ORF">SAMN04488035_0467</name>
</gene>
<evidence type="ECO:0000256" key="1">
    <source>
        <dbReference type="SAM" id="SignalP"/>
    </source>
</evidence>
<dbReference type="RefSeq" id="WP_093374682.1">
    <property type="nucleotide sequence ID" value="NZ_BNAN01000001.1"/>
</dbReference>
<sequence length="187" mass="19559">MTRTWRLALLTVAAVALLAVAAAVAVTVVDRAGSGPTEVDAATVAPVPFDHLPVVVRRAAGEAGGCPAHAYRAPTEPEGGGESTMFRLGDESFLLVVCLGPADQHPPLARWGEGADASELTVIDLGYEQRAGLGLVVRQETTTGSGGRLLTDWIFEREGWLFAVGHLRADAASGTDLEALLSSWTWG</sequence>
<feature type="signal peptide" evidence="1">
    <location>
        <begin position="1"/>
        <end position="21"/>
    </location>
</feature>